<accession>A0A7T5VFN2</accession>
<protein>
    <submittedName>
        <fullName evidence="1">DUF91 domain-containing protein</fullName>
    </submittedName>
</protein>
<dbReference type="InterPro" id="IPR011856">
    <property type="entry name" value="tRNA_endonuc-like_dom_sf"/>
</dbReference>
<name>A0A7T5VFN2_9BACT</name>
<reference evidence="1 2" key="1">
    <citation type="submission" date="2020-05" db="EMBL/GenBank/DDBJ databases">
        <title>Complete genome of Desulfobulbus oligotrophicus.</title>
        <authorList>
            <person name="Podar M."/>
        </authorList>
    </citation>
    <scope>NUCLEOTIDE SEQUENCE [LARGE SCALE GENOMIC DNA]</scope>
    <source>
        <strain evidence="1 2">Prop6</strain>
    </source>
</reference>
<dbReference type="RefSeq" id="WP_199263159.1">
    <property type="nucleotide sequence ID" value="NZ_CP054140.1"/>
</dbReference>
<dbReference type="KEGG" id="dog:HP555_13860"/>
<dbReference type="AlphaFoldDB" id="A0A7T5VFN2"/>
<dbReference type="Gene3D" id="3.40.1350.10">
    <property type="match status" value="1"/>
</dbReference>
<dbReference type="Proteomes" id="UP000596092">
    <property type="component" value="Chromosome"/>
</dbReference>
<sequence length="349" mass="39525">MKIFNIKEDGKFEEFSQTHFQVDLEESILENWLESNSDDILEDGKLLIIGRQVTTNLGSIIDLLGIDREGNTVVIELKRDRTPRETLAQALEYASFVEELDTDQLEEILQRYVSDEALNLASYHRNYFELASDEAVSFNKEQRIVLVGQRITGEIRQTASFLRRKGLRVTCLEFSYFQANGGKHLLSYDVVVGKEPTKIKQITSGALPIVSQDSFMESLDKNGKEVFGQLLKFAAEKSFPIHWGTKGFSMNIDKKGVHVAICYGYPPKAVFKQSVYTALVGRGGFLSKLDVPESEMNQFWQEAQATGLFQPAGRELKVLINRKFNNTEIQTLIGWLEKVAAAIESHELK</sequence>
<gene>
    <name evidence="1" type="ORF">HP555_13860</name>
</gene>
<keyword evidence="2" id="KW-1185">Reference proteome</keyword>
<dbReference type="GO" id="GO:0003676">
    <property type="term" value="F:nucleic acid binding"/>
    <property type="evidence" value="ECO:0007669"/>
    <property type="project" value="InterPro"/>
</dbReference>
<dbReference type="EMBL" id="CP054140">
    <property type="protein sequence ID" value="QQG66871.1"/>
    <property type="molecule type" value="Genomic_DNA"/>
</dbReference>
<organism evidence="1 2">
    <name type="scientific">Desulfobulbus oligotrophicus</name>
    <dbReference type="NCBI Taxonomy" id="1909699"/>
    <lineage>
        <taxon>Bacteria</taxon>
        <taxon>Pseudomonadati</taxon>
        <taxon>Thermodesulfobacteriota</taxon>
        <taxon>Desulfobulbia</taxon>
        <taxon>Desulfobulbales</taxon>
        <taxon>Desulfobulbaceae</taxon>
        <taxon>Desulfobulbus</taxon>
    </lineage>
</organism>
<proteinExistence type="predicted"/>
<evidence type="ECO:0000313" key="1">
    <source>
        <dbReference type="EMBL" id="QQG66871.1"/>
    </source>
</evidence>
<evidence type="ECO:0000313" key="2">
    <source>
        <dbReference type="Proteomes" id="UP000596092"/>
    </source>
</evidence>